<evidence type="ECO:0000256" key="1">
    <source>
        <dbReference type="SAM" id="MobiDB-lite"/>
    </source>
</evidence>
<feature type="region of interest" description="Disordered" evidence="1">
    <location>
        <begin position="657"/>
        <end position="681"/>
    </location>
</feature>
<name>A0A1M6SXP5_9ACTN</name>
<dbReference type="AlphaFoldDB" id="A0A1M6SXP5"/>
<dbReference type="EMBL" id="FQZK01000021">
    <property type="protein sequence ID" value="SHK49456.1"/>
    <property type="molecule type" value="Genomic_DNA"/>
</dbReference>
<reference evidence="2 3" key="1">
    <citation type="submission" date="2016-11" db="EMBL/GenBank/DDBJ databases">
        <authorList>
            <person name="Jaros S."/>
            <person name="Januszkiewicz K."/>
            <person name="Wedrychowicz H."/>
        </authorList>
    </citation>
    <scope>NUCLEOTIDE SEQUENCE [LARGE SCALE GENOMIC DNA]</scope>
    <source>
        <strain evidence="2 3">CGMCC 4.5723</strain>
    </source>
</reference>
<protein>
    <submittedName>
        <fullName evidence="2">Uncharacterized protein</fullName>
    </submittedName>
</protein>
<accession>A0A1M6SXP5</accession>
<keyword evidence="3" id="KW-1185">Reference proteome</keyword>
<dbReference type="Proteomes" id="UP000184452">
    <property type="component" value="Unassembled WGS sequence"/>
</dbReference>
<evidence type="ECO:0000313" key="2">
    <source>
        <dbReference type="EMBL" id="SHK49456.1"/>
    </source>
</evidence>
<dbReference type="OrthoDB" id="4182570at2"/>
<sequence>MAVAPGSGEGLVRIVPGSPPDAALPREGGRGRLAVRDGVEGVLHCALVMEDVRLTASERVGLGWLLREHQEFAAAAFVPGDGPGFAELCAGLREGGPGCGVVLGSPGEGRTGTAVAALARAGLLVRPLMVDVEEDDPFQGVWPDEGRGYLVDVSGAGPLTDAFLGALGGFAAAAAHAGAALVAVAEPGQWDVAPIPGAVHLRARPPERREVLAAHLGCLLGDRRRAARWARELDGCGLLRGATPAEAAALARTAHGVLAGREGGAGGYELTALIRERHRGGGDVADWFAGATGSQGVWNRVVVAALAVLEGEPVEAALAGARALAGELGVRARETDGIAGAGIGPTLERVGARRTAAGDVLFEREDRADRVLEHLWSEHPGVRGGLAGWAAAEAVRRGGETAHRIGARLFSLFDRCADPGALVDLFDAWVGEPDLADAVVALSSAALVHPRFARALRERLYAEARDPASVVTARVVARVCAEYGKADPVGALTRLKWLLEVDEDAEKALWELARYEGLHPALVRAALEWIGGALPWNTGATSAVRADAGVRLLEGLLAAEADGVPVLLARYLREPGEEGERLLGSAWYALLEFGAHERVRAALRPWLRAALADGAGFDEVVYALGCAVAGLAGAEPDAVARRSERLDRALAEACDREGLEESEGSRLREALGLAPARDRTA</sequence>
<organism evidence="2 3">
    <name type="scientific">Nocardiopsis flavescens</name>
    <dbReference type="NCBI Taxonomy" id="758803"/>
    <lineage>
        <taxon>Bacteria</taxon>
        <taxon>Bacillati</taxon>
        <taxon>Actinomycetota</taxon>
        <taxon>Actinomycetes</taxon>
        <taxon>Streptosporangiales</taxon>
        <taxon>Nocardiopsidaceae</taxon>
        <taxon>Nocardiopsis</taxon>
    </lineage>
</organism>
<proteinExistence type="predicted"/>
<evidence type="ECO:0000313" key="3">
    <source>
        <dbReference type="Proteomes" id="UP000184452"/>
    </source>
</evidence>
<gene>
    <name evidence="2" type="ORF">SAMN05421803_12167</name>
</gene>
<feature type="compositionally biased region" description="Basic and acidic residues" evidence="1">
    <location>
        <begin position="657"/>
        <end position="669"/>
    </location>
</feature>
<dbReference type="RefSeq" id="WP_073382596.1">
    <property type="nucleotide sequence ID" value="NZ_FQZK01000021.1"/>
</dbReference>
<feature type="region of interest" description="Disordered" evidence="1">
    <location>
        <begin position="1"/>
        <end position="28"/>
    </location>
</feature>